<name>A0A0A9SM83_ARUDO</name>
<organism evidence="1">
    <name type="scientific">Arundo donax</name>
    <name type="common">Giant reed</name>
    <name type="synonym">Donax arundinaceus</name>
    <dbReference type="NCBI Taxonomy" id="35708"/>
    <lineage>
        <taxon>Eukaryota</taxon>
        <taxon>Viridiplantae</taxon>
        <taxon>Streptophyta</taxon>
        <taxon>Embryophyta</taxon>
        <taxon>Tracheophyta</taxon>
        <taxon>Spermatophyta</taxon>
        <taxon>Magnoliopsida</taxon>
        <taxon>Liliopsida</taxon>
        <taxon>Poales</taxon>
        <taxon>Poaceae</taxon>
        <taxon>PACMAD clade</taxon>
        <taxon>Arundinoideae</taxon>
        <taxon>Arundineae</taxon>
        <taxon>Arundo</taxon>
    </lineage>
</organism>
<evidence type="ECO:0000313" key="1">
    <source>
        <dbReference type="EMBL" id="JAD47890.1"/>
    </source>
</evidence>
<sequence length="41" mass="4710">MKRHVFMRVSRCTIIFGNYILLTGVDSDHETSHTPFIKSGD</sequence>
<dbReference type="EMBL" id="GBRH01250005">
    <property type="protein sequence ID" value="JAD47890.1"/>
    <property type="molecule type" value="Transcribed_RNA"/>
</dbReference>
<proteinExistence type="predicted"/>
<accession>A0A0A9SM83</accession>
<reference evidence="1" key="2">
    <citation type="journal article" date="2015" name="Data Brief">
        <title>Shoot transcriptome of the giant reed, Arundo donax.</title>
        <authorList>
            <person name="Barrero R.A."/>
            <person name="Guerrero F.D."/>
            <person name="Moolhuijzen P."/>
            <person name="Goolsby J.A."/>
            <person name="Tidwell J."/>
            <person name="Bellgard S.E."/>
            <person name="Bellgard M.I."/>
        </authorList>
    </citation>
    <scope>NUCLEOTIDE SEQUENCE</scope>
    <source>
        <tissue evidence="1">Shoot tissue taken approximately 20 cm above the soil surface</tissue>
    </source>
</reference>
<dbReference type="AlphaFoldDB" id="A0A0A9SM83"/>
<protein>
    <submittedName>
        <fullName evidence="1">Uncharacterized protein</fullName>
    </submittedName>
</protein>
<reference evidence="1" key="1">
    <citation type="submission" date="2014-09" db="EMBL/GenBank/DDBJ databases">
        <authorList>
            <person name="Magalhaes I.L.F."/>
            <person name="Oliveira U."/>
            <person name="Santos F.R."/>
            <person name="Vidigal T.H.D.A."/>
            <person name="Brescovit A.D."/>
            <person name="Santos A.J."/>
        </authorList>
    </citation>
    <scope>NUCLEOTIDE SEQUENCE</scope>
    <source>
        <tissue evidence="1">Shoot tissue taken approximately 20 cm above the soil surface</tissue>
    </source>
</reference>